<accession>A0ABD3MSN5</accession>
<name>A0ABD3MSN5_9STRA</name>
<reference evidence="1 2" key="1">
    <citation type="submission" date="2024-10" db="EMBL/GenBank/DDBJ databases">
        <title>Updated reference genomes for cyclostephanoid diatoms.</title>
        <authorList>
            <person name="Roberts W.R."/>
            <person name="Alverson A.J."/>
        </authorList>
    </citation>
    <scope>NUCLEOTIDE SEQUENCE [LARGE SCALE GENOMIC DNA]</scope>
    <source>
        <strain evidence="1 2">AJA010-31</strain>
    </source>
</reference>
<gene>
    <name evidence="1" type="ORF">ACHAWO_008515</name>
</gene>
<evidence type="ECO:0000313" key="1">
    <source>
        <dbReference type="EMBL" id="KAL3766124.1"/>
    </source>
</evidence>
<evidence type="ECO:0000313" key="2">
    <source>
        <dbReference type="Proteomes" id="UP001530400"/>
    </source>
</evidence>
<comment type="caution">
    <text evidence="1">The sequence shown here is derived from an EMBL/GenBank/DDBJ whole genome shotgun (WGS) entry which is preliminary data.</text>
</comment>
<sequence length="164" mass="18028">MCQTKSTRAVLSLDHEIPSLPLLPKRCNGEGKVGMINLKPRRLRVIGHENCLQNTTRSSNATTVAESPFANVRLFDIDEFSFQTPKPASSLSSCAVSLGSHPTLPDLNLDMAPMPQRHIMLSPKKRKMPAESAYIRLPKMSKPTVTIPSLKDFVFQTPVISSSG</sequence>
<proteinExistence type="predicted"/>
<dbReference type="Proteomes" id="UP001530400">
    <property type="component" value="Unassembled WGS sequence"/>
</dbReference>
<dbReference type="AlphaFoldDB" id="A0ABD3MSN5"/>
<protein>
    <submittedName>
        <fullName evidence="1">Uncharacterized protein</fullName>
    </submittedName>
</protein>
<keyword evidence="2" id="KW-1185">Reference proteome</keyword>
<organism evidence="1 2">
    <name type="scientific">Cyclotella atomus</name>
    <dbReference type="NCBI Taxonomy" id="382360"/>
    <lineage>
        <taxon>Eukaryota</taxon>
        <taxon>Sar</taxon>
        <taxon>Stramenopiles</taxon>
        <taxon>Ochrophyta</taxon>
        <taxon>Bacillariophyta</taxon>
        <taxon>Coscinodiscophyceae</taxon>
        <taxon>Thalassiosirophycidae</taxon>
        <taxon>Stephanodiscales</taxon>
        <taxon>Stephanodiscaceae</taxon>
        <taxon>Cyclotella</taxon>
    </lineage>
</organism>
<dbReference type="EMBL" id="JALLPJ020001390">
    <property type="protein sequence ID" value="KAL3766124.1"/>
    <property type="molecule type" value="Genomic_DNA"/>
</dbReference>